<dbReference type="RefSeq" id="WP_306834420.1">
    <property type="nucleotide sequence ID" value="NZ_JAUSRA010000001.1"/>
</dbReference>
<keyword evidence="2" id="KW-0472">Membrane</keyword>
<protein>
    <submittedName>
        <fullName evidence="4">ABC-type transport system substrate-binding protein</fullName>
    </submittedName>
</protein>
<feature type="transmembrane region" description="Helical" evidence="2">
    <location>
        <begin position="67"/>
        <end position="87"/>
    </location>
</feature>
<sequence length="98" mass="9767">MTRRIALALLMFAALLGAGATAAYAADNVTVNVSVPEGASEPTPSTTPTSTDPANGNGNLPDTGRPILFILGAAAVLIVAGAGLMALGRRSGKSHRPI</sequence>
<keyword evidence="2" id="KW-0812">Transmembrane</keyword>
<feature type="region of interest" description="Disordered" evidence="1">
    <location>
        <begin position="35"/>
        <end position="60"/>
    </location>
</feature>
<dbReference type="Proteomes" id="UP001240984">
    <property type="component" value="Unassembled WGS sequence"/>
</dbReference>
<evidence type="ECO:0000256" key="3">
    <source>
        <dbReference type="SAM" id="SignalP"/>
    </source>
</evidence>
<feature type="compositionally biased region" description="Low complexity" evidence="1">
    <location>
        <begin position="40"/>
        <end position="51"/>
    </location>
</feature>
<evidence type="ECO:0000256" key="1">
    <source>
        <dbReference type="SAM" id="MobiDB-lite"/>
    </source>
</evidence>
<dbReference type="EMBL" id="JAUSRA010000001">
    <property type="protein sequence ID" value="MDP9797238.1"/>
    <property type="molecule type" value="Genomic_DNA"/>
</dbReference>
<evidence type="ECO:0000313" key="4">
    <source>
        <dbReference type="EMBL" id="MDP9797238.1"/>
    </source>
</evidence>
<feature type="chain" id="PRO_5045134222" evidence="3">
    <location>
        <begin position="26"/>
        <end position="98"/>
    </location>
</feature>
<comment type="caution">
    <text evidence="4">The sequence shown here is derived from an EMBL/GenBank/DDBJ whole genome shotgun (WGS) entry which is preliminary data.</text>
</comment>
<reference evidence="4 5" key="1">
    <citation type="submission" date="2023-07" db="EMBL/GenBank/DDBJ databases">
        <title>Sequencing the genomes of 1000 actinobacteria strains.</title>
        <authorList>
            <person name="Klenk H.-P."/>
        </authorList>
    </citation>
    <scope>NUCLEOTIDE SEQUENCE [LARGE SCALE GENOMIC DNA]</scope>
    <source>
        <strain evidence="4 5">DSM 44710</strain>
    </source>
</reference>
<accession>A0ABT9N170</accession>
<name>A0ABT9N170_9ACTN</name>
<keyword evidence="2" id="KW-1133">Transmembrane helix</keyword>
<feature type="signal peptide" evidence="3">
    <location>
        <begin position="1"/>
        <end position="25"/>
    </location>
</feature>
<evidence type="ECO:0000313" key="5">
    <source>
        <dbReference type="Proteomes" id="UP001240984"/>
    </source>
</evidence>
<evidence type="ECO:0000256" key="2">
    <source>
        <dbReference type="SAM" id="Phobius"/>
    </source>
</evidence>
<proteinExistence type="predicted"/>
<keyword evidence="5" id="KW-1185">Reference proteome</keyword>
<gene>
    <name evidence="4" type="ORF">J2S43_005750</name>
</gene>
<keyword evidence="3" id="KW-0732">Signal</keyword>
<organism evidence="4 5">
    <name type="scientific">Catenuloplanes nepalensis</name>
    <dbReference type="NCBI Taxonomy" id="587533"/>
    <lineage>
        <taxon>Bacteria</taxon>
        <taxon>Bacillati</taxon>
        <taxon>Actinomycetota</taxon>
        <taxon>Actinomycetes</taxon>
        <taxon>Micromonosporales</taxon>
        <taxon>Micromonosporaceae</taxon>
        <taxon>Catenuloplanes</taxon>
    </lineage>
</organism>